<keyword evidence="6" id="KW-1185">Reference proteome</keyword>
<dbReference type="SMART" id="SM00862">
    <property type="entry name" value="Trans_reg_C"/>
    <property type="match status" value="1"/>
</dbReference>
<evidence type="ECO:0000259" key="4">
    <source>
        <dbReference type="PROSITE" id="PS51755"/>
    </source>
</evidence>
<dbReference type="Pfam" id="PF00486">
    <property type="entry name" value="Trans_reg_C"/>
    <property type="match status" value="1"/>
</dbReference>
<keyword evidence="3" id="KW-1133">Transmembrane helix</keyword>
<dbReference type="InterPro" id="IPR036388">
    <property type="entry name" value="WH-like_DNA-bd_sf"/>
</dbReference>
<dbReference type="SUPFAM" id="SSF46894">
    <property type="entry name" value="C-terminal effector domain of the bipartite response regulators"/>
    <property type="match status" value="1"/>
</dbReference>
<dbReference type="OrthoDB" id="5827879at2"/>
<organism evidence="5 6">
    <name type="scientific">Vibrio aquaticus</name>
    <dbReference type="NCBI Taxonomy" id="2496559"/>
    <lineage>
        <taxon>Bacteria</taxon>
        <taxon>Pseudomonadati</taxon>
        <taxon>Pseudomonadota</taxon>
        <taxon>Gammaproteobacteria</taxon>
        <taxon>Vibrionales</taxon>
        <taxon>Vibrionaceae</taxon>
        <taxon>Vibrio</taxon>
    </lineage>
</organism>
<proteinExistence type="predicted"/>
<evidence type="ECO:0000313" key="6">
    <source>
        <dbReference type="Proteomes" id="UP000268973"/>
    </source>
</evidence>
<feature type="DNA-binding region" description="OmpR/PhoB-type" evidence="2">
    <location>
        <begin position="1"/>
        <end position="99"/>
    </location>
</feature>
<evidence type="ECO:0000313" key="5">
    <source>
        <dbReference type="EMBL" id="RTZ18247.1"/>
    </source>
</evidence>
<feature type="transmembrane region" description="Helical" evidence="3">
    <location>
        <begin position="147"/>
        <end position="165"/>
    </location>
</feature>
<dbReference type="GO" id="GO:0003677">
    <property type="term" value="F:DNA binding"/>
    <property type="evidence" value="ECO:0007669"/>
    <property type="project" value="UniProtKB-UniRule"/>
</dbReference>
<evidence type="ECO:0000256" key="2">
    <source>
        <dbReference type="PROSITE-ProRule" id="PRU01091"/>
    </source>
</evidence>
<comment type="caution">
    <text evidence="5">The sequence shown here is derived from an EMBL/GenBank/DDBJ whole genome shotgun (WGS) entry which is preliminary data.</text>
</comment>
<dbReference type="AlphaFoldDB" id="A0A3S0MRD5"/>
<keyword evidence="3" id="KW-0472">Membrane</keyword>
<name>A0A3S0MRD5_9VIBR</name>
<dbReference type="PROSITE" id="PS51755">
    <property type="entry name" value="OMPR_PHOB"/>
    <property type="match status" value="1"/>
</dbReference>
<dbReference type="CDD" id="cd00383">
    <property type="entry name" value="trans_reg_C"/>
    <property type="match status" value="1"/>
</dbReference>
<accession>A0A3S0MRD5</accession>
<dbReference type="GO" id="GO:0000160">
    <property type="term" value="P:phosphorelay signal transduction system"/>
    <property type="evidence" value="ECO:0007669"/>
    <property type="project" value="InterPro"/>
</dbReference>
<dbReference type="Gene3D" id="1.10.10.10">
    <property type="entry name" value="Winged helix-like DNA-binding domain superfamily/Winged helix DNA-binding domain"/>
    <property type="match status" value="1"/>
</dbReference>
<dbReference type="RefSeq" id="WP_126572992.1">
    <property type="nucleotide sequence ID" value="NZ_RXZH01000001.1"/>
</dbReference>
<keyword evidence="1 2" id="KW-0238">DNA-binding</keyword>
<evidence type="ECO:0000256" key="1">
    <source>
        <dbReference type="ARBA" id="ARBA00023125"/>
    </source>
</evidence>
<dbReference type="EMBL" id="RXZH01000001">
    <property type="protein sequence ID" value="RTZ18247.1"/>
    <property type="molecule type" value="Genomic_DNA"/>
</dbReference>
<reference evidence="5 6" key="1">
    <citation type="submission" date="2018-12" db="EMBL/GenBank/DDBJ databases">
        <title>Vibrio sp. isolated from China Sea.</title>
        <authorList>
            <person name="Li Y."/>
        </authorList>
    </citation>
    <scope>NUCLEOTIDE SEQUENCE [LARGE SCALE GENOMIC DNA]</scope>
    <source>
        <strain evidence="5 6">BEI207</strain>
    </source>
</reference>
<sequence length="280" mass="31335">MKAIQFSSLKLECETRTLSNDVGNQVVLRPLPYEVLVFLLLKGAPASREELFEKCWGGAVVTDQALTNVISGLRRHFHVLSAKEINIQTISKVGYFLDVEVKIIEALESVQTNEDTADVEPISVEASPQASLESVEHTSKQGLHFKASYLLVFALLAMIAATFVFEPFKPRSPFTDSSQYVQLLDGEPTFYFMDGTDGMVDKAFLTAQLRKASFTHCAVNAYVRVFPSIYEPDVIAMTVRLKSKTSPHSHVFQHFNVTNLTMAESVLMAFDNREVRCELQ</sequence>
<protein>
    <submittedName>
        <fullName evidence="5">Transcriptional regulator</fullName>
    </submittedName>
</protein>
<gene>
    <name evidence="5" type="ORF">EJ063_05525</name>
</gene>
<feature type="domain" description="OmpR/PhoB-type" evidence="4">
    <location>
        <begin position="1"/>
        <end position="99"/>
    </location>
</feature>
<dbReference type="InterPro" id="IPR016032">
    <property type="entry name" value="Sig_transdc_resp-reg_C-effctor"/>
</dbReference>
<evidence type="ECO:0000256" key="3">
    <source>
        <dbReference type="SAM" id="Phobius"/>
    </source>
</evidence>
<dbReference type="Proteomes" id="UP000268973">
    <property type="component" value="Unassembled WGS sequence"/>
</dbReference>
<dbReference type="GO" id="GO:0006355">
    <property type="term" value="P:regulation of DNA-templated transcription"/>
    <property type="evidence" value="ECO:0007669"/>
    <property type="project" value="InterPro"/>
</dbReference>
<dbReference type="InterPro" id="IPR001867">
    <property type="entry name" value="OmpR/PhoB-type_DNA-bd"/>
</dbReference>
<keyword evidence="3" id="KW-0812">Transmembrane</keyword>